<sequence>MCNMSKKDYHSLDNPPHDDHELASDDEEEEEEIDENVGKVINVAFDARPPCDSDYHGVRRLLQQLFVKQINDELSELANLIVAQQTVGSVLKQDHAETSDEENSDDSDEDDEDDDDNVFAVNTVINISNDTSLSCIERIISLLKTTCQDNHKSEPSRMAKLLDDTSKQIGLLISERFINIPPQVALPSYKSLKDDIERAVKKKRKFNFTHLVLISKTYRAKGDGQMGNELFYSNAEEQLFSDMCEFSFTYSVADQRDGLSDGQWDDEGGDFESLRTVMVFDASALGHMIDKLQSEIPAT</sequence>
<comment type="similarity">
    <text evidence="1 2">Belongs to the BCP1 family.</text>
</comment>
<feature type="compositionally biased region" description="Basic and acidic residues" evidence="3">
    <location>
        <begin position="1"/>
        <end position="23"/>
    </location>
</feature>
<dbReference type="Proteomes" id="UP000271974">
    <property type="component" value="Unassembled WGS sequence"/>
</dbReference>
<dbReference type="EMBL" id="RQTK01000327">
    <property type="protein sequence ID" value="RUS81605.1"/>
    <property type="molecule type" value="Genomic_DNA"/>
</dbReference>
<feature type="compositionally biased region" description="Acidic residues" evidence="3">
    <location>
        <begin position="99"/>
        <end position="115"/>
    </location>
</feature>
<accession>A0A433TJB7</accession>
<dbReference type="AlphaFoldDB" id="A0A433TJB7"/>
<protein>
    <recommendedName>
        <fullName evidence="2">Protein BCCIP homolog</fullName>
    </recommendedName>
</protein>
<feature type="compositionally biased region" description="Acidic residues" evidence="3">
    <location>
        <begin position="24"/>
        <end position="35"/>
    </location>
</feature>
<evidence type="ECO:0000313" key="5">
    <source>
        <dbReference type="Proteomes" id="UP000271974"/>
    </source>
</evidence>
<evidence type="ECO:0000256" key="1">
    <source>
        <dbReference type="ARBA" id="ARBA00006781"/>
    </source>
</evidence>
<keyword evidence="5" id="KW-1185">Reference proteome</keyword>
<evidence type="ECO:0000256" key="3">
    <source>
        <dbReference type="SAM" id="MobiDB-lite"/>
    </source>
</evidence>
<reference evidence="4 5" key="1">
    <citation type="submission" date="2019-01" db="EMBL/GenBank/DDBJ databases">
        <title>A draft genome assembly of the solar-powered sea slug Elysia chlorotica.</title>
        <authorList>
            <person name="Cai H."/>
            <person name="Li Q."/>
            <person name="Fang X."/>
            <person name="Li J."/>
            <person name="Curtis N.E."/>
            <person name="Altenburger A."/>
            <person name="Shibata T."/>
            <person name="Feng M."/>
            <person name="Maeda T."/>
            <person name="Schwartz J.A."/>
            <person name="Shigenobu S."/>
            <person name="Lundholm N."/>
            <person name="Nishiyama T."/>
            <person name="Yang H."/>
            <person name="Hasebe M."/>
            <person name="Li S."/>
            <person name="Pierce S.K."/>
            <person name="Wang J."/>
        </authorList>
    </citation>
    <scope>NUCLEOTIDE SEQUENCE [LARGE SCALE GENOMIC DNA]</scope>
    <source>
        <strain evidence="4">EC2010</strain>
        <tissue evidence="4">Whole organism of an adult</tissue>
    </source>
</reference>
<dbReference type="PANTHER" id="PTHR13261:SF0">
    <property type="entry name" value="BRCA2 AND CDKN1A-INTERACTING PROTEIN"/>
    <property type="match status" value="1"/>
</dbReference>
<dbReference type="InterPro" id="IPR025602">
    <property type="entry name" value="BCP1_family"/>
</dbReference>
<evidence type="ECO:0000256" key="2">
    <source>
        <dbReference type="PIRNR" id="PIRNR028983"/>
    </source>
</evidence>
<proteinExistence type="inferred from homology"/>
<gene>
    <name evidence="4" type="ORF">EGW08_010618</name>
</gene>
<organism evidence="4 5">
    <name type="scientific">Elysia chlorotica</name>
    <name type="common">Eastern emerald elysia</name>
    <name type="synonym">Sea slug</name>
    <dbReference type="NCBI Taxonomy" id="188477"/>
    <lineage>
        <taxon>Eukaryota</taxon>
        <taxon>Metazoa</taxon>
        <taxon>Spiralia</taxon>
        <taxon>Lophotrochozoa</taxon>
        <taxon>Mollusca</taxon>
        <taxon>Gastropoda</taxon>
        <taxon>Heterobranchia</taxon>
        <taxon>Euthyneura</taxon>
        <taxon>Panpulmonata</taxon>
        <taxon>Sacoglossa</taxon>
        <taxon>Placobranchoidea</taxon>
        <taxon>Plakobranchidae</taxon>
        <taxon>Elysia</taxon>
    </lineage>
</organism>
<dbReference type="PIRSF" id="PIRSF028983">
    <property type="entry name" value="BCP1"/>
    <property type="match status" value="1"/>
</dbReference>
<dbReference type="PANTHER" id="PTHR13261">
    <property type="entry name" value="BRCA2 AND CDKN1A INTERACTING PROTEIN"/>
    <property type="match status" value="1"/>
</dbReference>
<dbReference type="GO" id="GO:0005634">
    <property type="term" value="C:nucleus"/>
    <property type="evidence" value="ECO:0007669"/>
    <property type="project" value="TreeGrafter"/>
</dbReference>
<dbReference type="OrthoDB" id="27543at2759"/>
<name>A0A433TJB7_ELYCH</name>
<feature type="region of interest" description="Disordered" evidence="3">
    <location>
        <begin position="1"/>
        <end position="38"/>
    </location>
</feature>
<feature type="region of interest" description="Disordered" evidence="3">
    <location>
        <begin position="92"/>
        <end position="115"/>
    </location>
</feature>
<dbReference type="STRING" id="188477.A0A433TJB7"/>
<comment type="caution">
    <text evidence="4">The sequence shown here is derived from an EMBL/GenBank/DDBJ whole genome shotgun (WGS) entry which is preliminary data.</text>
</comment>
<dbReference type="Pfam" id="PF13862">
    <property type="entry name" value="BCCIP"/>
    <property type="match status" value="1"/>
</dbReference>
<evidence type="ECO:0000313" key="4">
    <source>
        <dbReference type="EMBL" id="RUS81605.1"/>
    </source>
</evidence>